<reference evidence="2 3" key="1">
    <citation type="submission" date="2017-09" db="EMBL/GenBank/DDBJ databases">
        <title>Genomic, metabolic, and phenotypic characteristics of bacterial isolates from the natural microbiome of the model nematode Caenorhabditis elegans.</title>
        <authorList>
            <person name="Zimmermann J."/>
            <person name="Obeng N."/>
            <person name="Yang W."/>
            <person name="Obeng O."/>
            <person name="Kissoyan K."/>
            <person name="Pees B."/>
            <person name="Dirksen P."/>
            <person name="Hoppner M."/>
            <person name="Franke A."/>
            <person name="Rosenstiel P."/>
            <person name="Leippe M."/>
            <person name="Dierking K."/>
            <person name="Kaleta C."/>
            <person name="Schulenburg H."/>
        </authorList>
    </citation>
    <scope>NUCLEOTIDE SEQUENCE [LARGE SCALE GENOMIC DNA]</scope>
    <source>
        <strain evidence="2 3">MYb117</strain>
    </source>
</reference>
<protein>
    <recommendedName>
        <fullName evidence="4">Helix-turn-helix domain-containing protein</fullName>
    </recommendedName>
</protein>
<dbReference type="RefSeq" id="WP_080751171.1">
    <property type="nucleotide sequence ID" value="NZ_PCQN01000001.1"/>
</dbReference>
<dbReference type="Gene3D" id="1.10.260.40">
    <property type="entry name" value="lambda repressor-like DNA-binding domains"/>
    <property type="match status" value="1"/>
</dbReference>
<proteinExistence type="predicted"/>
<dbReference type="InterPro" id="IPR010982">
    <property type="entry name" value="Lambda_DNA-bd_dom_sf"/>
</dbReference>
<dbReference type="SUPFAM" id="SSF47413">
    <property type="entry name" value="lambda repressor-like DNA-binding domains"/>
    <property type="match status" value="1"/>
</dbReference>
<sequence length="66" mass="7046">MKPTPLERAILAAGSGKALALLLGVTPMAVSYWKARGVPARQALRIENATGVPRHELRPDLYPIAA</sequence>
<keyword evidence="1" id="KW-0812">Transmembrane</keyword>
<name>A0A2S9EUG1_9PSED</name>
<evidence type="ECO:0008006" key="4">
    <source>
        <dbReference type="Google" id="ProtNLM"/>
    </source>
</evidence>
<keyword evidence="3" id="KW-1185">Reference proteome</keyword>
<dbReference type="Pfam" id="PF15943">
    <property type="entry name" value="YdaS_toxin"/>
    <property type="match status" value="1"/>
</dbReference>
<evidence type="ECO:0000313" key="2">
    <source>
        <dbReference type="EMBL" id="PRC19630.1"/>
    </source>
</evidence>
<feature type="transmembrane region" description="Helical" evidence="1">
    <location>
        <begin position="12"/>
        <end position="33"/>
    </location>
</feature>
<evidence type="ECO:0000313" key="3">
    <source>
        <dbReference type="Proteomes" id="UP000238045"/>
    </source>
</evidence>
<keyword evidence="1" id="KW-0472">Membrane</keyword>
<dbReference type="InterPro" id="IPR031856">
    <property type="entry name" value="YdaS_toxin-like"/>
</dbReference>
<dbReference type="EMBL" id="PCQL01000008">
    <property type="protein sequence ID" value="PRC19630.1"/>
    <property type="molecule type" value="Genomic_DNA"/>
</dbReference>
<dbReference type="Proteomes" id="UP000238045">
    <property type="component" value="Unassembled WGS sequence"/>
</dbReference>
<evidence type="ECO:0000256" key="1">
    <source>
        <dbReference type="SAM" id="Phobius"/>
    </source>
</evidence>
<comment type="caution">
    <text evidence="2">The sequence shown here is derived from an EMBL/GenBank/DDBJ whole genome shotgun (WGS) entry which is preliminary data.</text>
</comment>
<keyword evidence="1" id="KW-1133">Transmembrane helix</keyword>
<accession>A0A2S9EUG1</accession>
<organism evidence="2 3">
    <name type="scientific">Pseudomonas poae</name>
    <dbReference type="NCBI Taxonomy" id="200451"/>
    <lineage>
        <taxon>Bacteria</taxon>
        <taxon>Pseudomonadati</taxon>
        <taxon>Pseudomonadota</taxon>
        <taxon>Gammaproteobacteria</taxon>
        <taxon>Pseudomonadales</taxon>
        <taxon>Pseudomonadaceae</taxon>
        <taxon>Pseudomonas</taxon>
    </lineage>
</organism>
<dbReference type="AlphaFoldDB" id="A0A2S9EUG1"/>
<dbReference type="GO" id="GO:0003677">
    <property type="term" value="F:DNA binding"/>
    <property type="evidence" value="ECO:0007669"/>
    <property type="project" value="InterPro"/>
</dbReference>
<gene>
    <name evidence="2" type="ORF">CQZ99_09795</name>
</gene>